<accession>A0ABN4NCF1</accession>
<dbReference type="EMBL" id="CP012288">
    <property type="protein sequence ID" value="AMV68084.1"/>
    <property type="molecule type" value="Genomic_DNA"/>
</dbReference>
<keyword evidence="2" id="KW-1185">Reference proteome</keyword>
<gene>
    <name evidence="1" type="ORF">ADU72_2163</name>
</gene>
<dbReference type="Proteomes" id="UP000076244">
    <property type="component" value="Chromosome"/>
</dbReference>
<proteinExistence type="predicted"/>
<evidence type="ECO:0008006" key="3">
    <source>
        <dbReference type="Google" id="ProtNLM"/>
    </source>
</evidence>
<protein>
    <recommendedName>
        <fullName evidence="3">Mobile element protein</fullName>
    </recommendedName>
</protein>
<reference evidence="1 2" key="1">
    <citation type="journal article" date="2016" name="PLoS ONE">
        <title>The Identification of Novel Diagnostic Marker Genes for the Detection of Beer Spoiling Pediococcus damnosus Strains Using the BlAst Diagnostic Gene findEr.</title>
        <authorList>
            <person name="Behr J."/>
            <person name="Geissler A.J."/>
            <person name="Schmid J."/>
            <person name="Zehe A."/>
            <person name="Vogel R.F."/>
        </authorList>
    </citation>
    <scope>NUCLEOTIDE SEQUENCE [LARGE SCALE GENOMIC DNA]</scope>
    <source>
        <strain evidence="1 2">TMW 2.1535</strain>
    </source>
</reference>
<sequence length="46" mass="5492">MRFISSPQAKNYLNILTSLLILTLLKLNVSNLDKKHPEQIPRYRYF</sequence>
<name>A0ABN4NCF1_9LACO</name>
<evidence type="ECO:0000313" key="2">
    <source>
        <dbReference type="Proteomes" id="UP000076244"/>
    </source>
</evidence>
<organism evidence="1 2">
    <name type="scientific">Pediococcus damnosus</name>
    <dbReference type="NCBI Taxonomy" id="51663"/>
    <lineage>
        <taxon>Bacteria</taxon>
        <taxon>Bacillati</taxon>
        <taxon>Bacillota</taxon>
        <taxon>Bacilli</taxon>
        <taxon>Lactobacillales</taxon>
        <taxon>Lactobacillaceae</taxon>
        <taxon>Pediococcus</taxon>
    </lineage>
</organism>
<evidence type="ECO:0000313" key="1">
    <source>
        <dbReference type="EMBL" id="AMV68084.1"/>
    </source>
</evidence>